<comment type="caution">
    <text evidence="1">The sequence shown here is derived from an EMBL/GenBank/DDBJ whole genome shotgun (WGS) entry which is preliminary data.</text>
</comment>
<protein>
    <submittedName>
        <fullName evidence="1">Uncharacterized protein</fullName>
    </submittedName>
</protein>
<evidence type="ECO:0000313" key="1">
    <source>
        <dbReference type="EMBL" id="KAF0729599.1"/>
    </source>
</evidence>
<organism evidence="1 2">
    <name type="scientific">Aphanomyces euteiches</name>
    <dbReference type="NCBI Taxonomy" id="100861"/>
    <lineage>
        <taxon>Eukaryota</taxon>
        <taxon>Sar</taxon>
        <taxon>Stramenopiles</taxon>
        <taxon>Oomycota</taxon>
        <taxon>Saprolegniomycetes</taxon>
        <taxon>Saprolegniales</taxon>
        <taxon>Verrucalvaceae</taxon>
        <taxon>Aphanomyces</taxon>
    </lineage>
</organism>
<dbReference type="Proteomes" id="UP000481153">
    <property type="component" value="Unassembled WGS sequence"/>
</dbReference>
<gene>
    <name evidence="1" type="ORF">Ae201684_012866</name>
</gene>
<evidence type="ECO:0000313" key="2">
    <source>
        <dbReference type="Proteomes" id="UP000481153"/>
    </source>
</evidence>
<accession>A0A6G0WQ89</accession>
<name>A0A6G0WQ89_9STRA</name>
<proteinExistence type="predicted"/>
<keyword evidence="2" id="KW-1185">Reference proteome</keyword>
<sequence>MLFSCCNLSTLRGDFDDNDEFILRTLKLSPSKLSSSLVSVESIALVLCGCERQLVQHQAVHELLCCDSQLHVSRSATTKIDKPPRSDSFLTPPVVQMSVEKHYYAHHLRSLRYISR</sequence>
<dbReference type="AlphaFoldDB" id="A0A6G0WQ89"/>
<dbReference type="EMBL" id="VJMJ01000163">
    <property type="protein sequence ID" value="KAF0729599.1"/>
    <property type="molecule type" value="Genomic_DNA"/>
</dbReference>
<reference evidence="1 2" key="1">
    <citation type="submission" date="2019-07" db="EMBL/GenBank/DDBJ databases">
        <title>Genomics analysis of Aphanomyces spp. identifies a new class of oomycete effector associated with host adaptation.</title>
        <authorList>
            <person name="Gaulin E."/>
        </authorList>
    </citation>
    <scope>NUCLEOTIDE SEQUENCE [LARGE SCALE GENOMIC DNA]</scope>
    <source>
        <strain evidence="1 2">ATCC 201684</strain>
    </source>
</reference>